<dbReference type="EMBL" id="CP037920">
    <property type="protein sequence ID" value="QDT94834.1"/>
    <property type="molecule type" value="Genomic_DNA"/>
</dbReference>
<gene>
    <name evidence="2" type="ORF">V144x_02660</name>
</gene>
<reference evidence="2 3" key="1">
    <citation type="submission" date="2019-03" db="EMBL/GenBank/DDBJ databases">
        <title>Deep-cultivation of Planctomycetes and their phenomic and genomic characterization uncovers novel biology.</title>
        <authorList>
            <person name="Wiegand S."/>
            <person name="Jogler M."/>
            <person name="Boedeker C."/>
            <person name="Pinto D."/>
            <person name="Vollmers J."/>
            <person name="Rivas-Marin E."/>
            <person name="Kohn T."/>
            <person name="Peeters S.H."/>
            <person name="Heuer A."/>
            <person name="Rast P."/>
            <person name="Oberbeckmann S."/>
            <person name="Bunk B."/>
            <person name="Jeske O."/>
            <person name="Meyerdierks A."/>
            <person name="Storesund J.E."/>
            <person name="Kallscheuer N."/>
            <person name="Luecker S."/>
            <person name="Lage O.M."/>
            <person name="Pohl T."/>
            <person name="Merkel B.J."/>
            <person name="Hornburger P."/>
            <person name="Mueller R.-W."/>
            <person name="Bruemmer F."/>
            <person name="Labrenz M."/>
            <person name="Spormann A.M."/>
            <person name="Op den Camp H."/>
            <person name="Overmann J."/>
            <person name="Amann R."/>
            <person name="Jetten M.S.M."/>
            <person name="Mascher T."/>
            <person name="Medema M.H."/>
            <person name="Devos D.P."/>
            <person name="Kaster A.-K."/>
            <person name="Ovreas L."/>
            <person name="Rohde M."/>
            <person name="Galperin M.Y."/>
            <person name="Jogler C."/>
        </authorList>
    </citation>
    <scope>NUCLEOTIDE SEQUENCE [LARGE SCALE GENOMIC DNA]</scope>
    <source>
        <strain evidence="2 3">V144</strain>
    </source>
</reference>
<accession>A0A517VP84</accession>
<evidence type="ECO:0000313" key="2">
    <source>
        <dbReference type="EMBL" id="QDT94834.1"/>
    </source>
</evidence>
<feature type="domain" description="Probable zinc-binding" evidence="1">
    <location>
        <begin position="59"/>
        <end position="105"/>
    </location>
</feature>
<organism evidence="2 3">
    <name type="scientific">Gimesia aquarii</name>
    <dbReference type="NCBI Taxonomy" id="2527964"/>
    <lineage>
        <taxon>Bacteria</taxon>
        <taxon>Pseudomonadati</taxon>
        <taxon>Planctomycetota</taxon>
        <taxon>Planctomycetia</taxon>
        <taxon>Planctomycetales</taxon>
        <taxon>Planctomycetaceae</taxon>
        <taxon>Gimesia</taxon>
    </lineage>
</organism>
<dbReference type="AlphaFoldDB" id="A0A517VP84"/>
<name>A0A517VP84_9PLAN</name>
<evidence type="ECO:0000259" key="1">
    <source>
        <dbReference type="Pfam" id="PF13451"/>
    </source>
</evidence>
<dbReference type="Pfam" id="PF13451">
    <property type="entry name" value="zf_Tbcl"/>
    <property type="match status" value="1"/>
</dbReference>
<evidence type="ECO:0000313" key="3">
    <source>
        <dbReference type="Proteomes" id="UP000318704"/>
    </source>
</evidence>
<dbReference type="InterPro" id="IPR025306">
    <property type="entry name" value="Zn-bnd_dom_prob"/>
</dbReference>
<dbReference type="KEGG" id="gaw:V144x_02660"/>
<proteinExistence type="predicted"/>
<protein>
    <recommendedName>
        <fullName evidence="1">Probable zinc-binding domain-containing protein</fullName>
    </recommendedName>
</protein>
<dbReference type="Proteomes" id="UP000318704">
    <property type="component" value="Chromosome"/>
</dbReference>
<sequence length="109" mass="12694">MCKNIDTGRNPTEEEFCEAERILKLRPGKQKDHPSAVPADHKKLSHINTYGRLPEFYLDQPFTCRKCGKREIWKAKDQKWYYEEAKGHIDARAVECHACRKARKSGSCD</sequence>
<dbReference type="RefSeq" id="WP_144980219.1">
    <property type="nucleotide sequence ID" value="NZ_CP037920.1"/>
</dbReference>